<reference evidence="7 8" key="1">
    <citation type="journal article" date="2014" name="Nat. Genet.">
        <title>Genome sequence of the hot pepper provides insights into the evolution of pungency in Capsicum species.</title>
        <authorList>
            <person name="Kim S."/>
            <person name="Park M."/>
            <person name="Yeom S.I."/>
            <person name="Kim Y.M."/>
            <person name="Lee J.M."/>
            <person name="Lee H.A."/>
            <person name="Seo E."/>
            <person name="Choi J."/>
            <person name="Cheong K."/>
            <person name="Kim K.T."/>
            <person name="Jung K."/>
            <person name="Lee G.W."/>
            <person name="Oh S.K."/>
            <person name="Bae C."/>
            <person name="Kim S.B."/>
            <person name="Lee H.Y."/>
            <person name="Kim S.Y."/>
            <person name="Kim M.S."/>
            <person name="Kang B.C."/>
            <person name="Jo Y.D."/>
            <person name="Yang H.B."/>
            <person name="Jeong H.J."/>
            <person name="Kang W.H."/>
            <person name="Kwon J.K."/>
            <person name="Shin C."/>
            <person name="Lim J.Y."/>
            <person name="Park J.H."/>
            <person name="Huh J.H."/>
            <person name="Kim J.S."/>
            <person name="Kim B.D."/>
            <person name="Cohen O."/>
            <person name="Paran I."/>
            <person name="Suh M.C."/>
            <person name="Lee S.B."/>
            <person name="Kim Y.K."/>
            <person name="Shin Y."/>
            <person name="Noh S.J."/>
            <person name="Park J."/>
            <person name="Seo Y.S."/>
            <person name="Kwon S.Y."/>
            <person name="Kim H.A."/>
            <person name="Park J.M."/>
            <person name="Kim H.J."/>
            <person name="Choi S.B."/>
            <person name="Bosland P.W."/>
            <person name="Reeves G."/>
            <person name="Jo S.H."/>
            <person name="Lee B.W."/>
            <person name="Cho H.T."/>
            <person name="Choi H.S."/>
            <person name="Lee M.S."/>
            <person name="Yu Y."/>
            <person name="Do Choi Y."/>
            <person name="Park B.S."/>
            <person name="van Deynze A."/>
            <person name="Ashrafi H."/>
            <person name="Hill T."/>
            <person name="Kim W.T."/>
            <person name="Pai H.S."/>
            <person name="Ahn H.K."/>
            <person name="Yeam I."/>
            <person name="Giovannoni J.J."/>
            <person name="Rose J.K."/>
            <person name="Sorensen I."/>
            <person name="Lee S.J."/>
            <person name="Kim R.W."/>
            <person name="Choi I.Y."/>
            <person name="Choi B.S."/>
            <person name="Lim J.S."/>
            <person name="Lee Y.H."/>
            <person name="Choi D."/>
        </authorList>
    </citation>
    <scope>NUCLEOTIDE SEQUENCE [LARGE SCALE GENOMIC DNA]</scope>
    <source>
        <strain evidence="8">cv. CM334</strain>
    </source>
</reference>
<dbReference type="Proteomes" id="UP000222542">
    <property type="component" value="Unassembled WGS sequence"/>
</dbReference>
<dbReference type="Pfam" id="PF00319">
    <property type="entry name" value="SRF-TF"/>
    <property type="match status" value="1"/>
</dbReference>
<evidence type="ECO:0000256" key="1">
    <source>
        <dbReference type="ARBA" id="ARBA00004123"/>
    </source>
</evidence>
<evidence type="ECO:0000259" key="6">
    <source>
        <dbReference type="PROSITE" id="PS50066"/>
    </source>
</evidence>
<gene>
    <name evidence="7" type="ORF">T459_16114</name>
</gene>
<dbReference type="InterPro" id="IPR036879">
    <property type="entry name" value="TF_MADSbox_sf"/>
</dbReference>
<keyword evidence="2" id="KW-0805">Transcription regulation</keyword>
<keyword evidence="8" id="KW-1185">Reference proteome</keyword>
<protein>
    <recommendedName>
        <fullName evidence="6">MADS-box domain-containing protein</fullName>
    </recommendedName>
</protein>
<feature type="domain" description="MADS-box" evidence="6">
    <location>
        <begin position="4"/>
        <end position="52"/>
    </location>
</feature>
<dbReference type="SMR" id="A0A2G2Z7T2"/>
<accession>A0A2G2Z7T2</accession>
<dbReference type="GO" id="GO:0005634">
    <property type="term" value="C:nucleus"/>
    <property type="evidence" value="ECO:0007669"/>
    <property type="project" value="UniProtKB-SubCell"/>
</dbReference>
<sequence>MSDMTRKRRRNTRILDESARKIILDKTLASLCKKAEEMSILCDTKVSVIIFTWEKPMLCLAVFNQGQ</sequence>
<evidence type="ECO:0000256" key="2">
    <source>
        <dbReference type="ARBA" id="ARBA00023015"/>
    </source>
</evidence>
<evidence type="ECO:0000313" key="7">
    <source>
        <dbReference type="EMBL" id="PHT78062.1"/>
    </source>
</evidence>
<keyword evidence="4" id="KW-0804">Transcription</keyword>
<proteinExistence type="predicted"/>
<dbReference type="Gramene" id="PHT78062">
    <property type="protein sequence ID" value="PHT78062"/>
    <property type="gene ID" value="T459_16114"/>
</dbReference>
<dbReference type="GO" id="GO:0003677">
    <property type="term" value="F:DNA binding"/>
    <property type="evidence" value="ECO:0007669"/>
    <property type="project" value="UniProtKB-KW"/>
</dbReference>
<evidence type="ECO:0000256" key="3">
    <source>
        <dbReference type="ARBA" id="ARBA00023125"/>
    </source>
</evidence>
<evidence type="ECO:0000256" key="5">
    <source>
        <dbReference type="ARBA" id="ARBA00023242"/>
    </source>
</evidence>
<dbReference type="AlphaFoldDB" id="A0A2G2Z7T2"/>
<dbReference type="SMART" id="SM00432">
    <property type="entry name" value="MADS"/>
    <property type="match status" value="1"/>
</dbReference>
<dbReference type="OMA" id="VIIFTWE"/>
<dbReference type="PRINTS" id="PR00404">
    <property type="entry name" value="MADSDOMAIN"/>
</dbReference>
<name>A0A2G2Z7T2_CAPAN</name>
<dbReference type="PROSITE" id="PS50066">
    <property type="entry name" value="MADS_BOX_2"/>
    <property type="match status" value="1"/>
</dbReference>
<dbReference type="EMBL" id="AYRZ02000006">
    <property type="protein sequence ID" value="PHT78062.1"/>
    <property type="molecule type" value="Genomic_DNA"/>
</dbReference>
<dbReference type="GO" id="GO:0046983">
    <property type="term" value="F:protein dimerization activity"/>
    <property type="evidence" value="ECO:0007669"/>
    <property type="project" value="InterPro"/>
</dbReference>
<dbReference type="InterPro" id="IPR002100">
    <property type="entry name" value="TF_MADSbox"/>
</dbReference>
<organism evidence="7 8">
    <name type="scientific">Capsicum annuum</name>
    <name type="common">Capsicum pepper</name>
    <dbReference type="NCBI Taxonomy" id="4072"/>
    <lineage>
        <taxon>Eukaryota</taxon>
        <taxon>Viridiplantae</taxon>
        <taxon>Streptophyta</taxon>
        <taxon>Embryophyta</taxon>
        <taxon>Tracheophyta</taxon>
        <taxon>Spermatophyta</taxon>
        <taxon>Magnoliopsida</taxon>
        <taxon>eudicotyledons</taxon>
        <taxon>Gunneridae</taxon>
        <taxon>Pentapetalae</taxon>
        <taxon>asterids</taxon>
        <taxon>lamiids</taxon>
        <taxon>Solanales</taxon>
        <taxon>Solanaceae</taxon>
        <taxon>Solanoideae</taxon>
        <taxon>Capsiceae</taxon>
        <taxon>Capsicum</taxon>
    </lineage>
</organism>
<keyword evidence="3" id="KW-0238">DNA-binding</keyword>
<dbReference type="SUPFAM" id="SSF55455">
    <property type="entry name" value="SRF-like"/>
    <property type="match status" value="1"/>
</dbReference>
<dbReference type="Gene3D" id="3.40.1810.10">
    <property type="entry name" value="Transcription factor, MADS-box"/>
    <property type="match status" value="1"/>
</dbReference>
<comment type="subcellular location">
    <subcellularLocation>
        <location evidence="1">Nucleus</location>
    </subcellularLocation>
</comment>
<keyword evidence="5" id="KW-0539">Nucleus</keyword>
<evidence type="ECO:0000256" key="4">
    <source>
        <dbReference type="ARBA" id="ARBA00023163"/>
    </source>
</evidence>
<comment type="caution">
    <text evidence="7">The sequence shown here is derived from an EMBL/GenBank/DDBJ whole genome shotgun (WGS) entry which is preliminary data.</text>
</comment>
<reference evidence="7 8" key="2">
    <citation type="journal article" date="2017" name="Genome Biol.">
        <title>New reference genome sequences of hot pepper reveal the massive evolution of plant disease-resistance genes by retroduplication.</title>
        <authorList>
            <person name="Kim S."/>
            <person name="Park J."/>
            <person name="Yeom S.I."/>
            <person name="Kim Y.M."/>
            <person name="Seo E."/>
            <person name="Kim K.T."/>
            <person name="Kim M.S."/>
            <person name="Lee J.M."/>
            <person name="Cheong K."/>
            <person name="Shin H.S."/>
            <person name="Kim S.B."/>
            <person name="Han K."/>
            <person name="Lee J."/>
            <person name="Park M."/>
            <person name="Lee H.A."/>
            <person name="Lee H.Y."/>
            <person name="Lee Y."/>
            <person name="Oh S."/>
            <person name="Lee J.H."/>
            <person name="Choi E."/>
            <person name="Choi E."/>
            <person name="Lee S.E."/>
            <person name="Jeon J."/>
            <person name="Kim H."/>
            <person name="Choi G."/>
            <person name="Song H."/>
            <person name="Lee J."/>
            <person name="Lee S.C."/>
            <person name="Kwon J.K."/>
            <person name="Lee H.Y."/>
            <person name="Koo N."/>
            <person name="Hong Y."/>
            <person name="Kim R.W."/>
            <person name="Kang W.H."/>
            <person name="Huh J.H."/>
            <person name="Kang B.C."/>
            <person name="Yang T.J."/>
            <person name="Lee Y.H."/>
            <person name="Bennetzen J.L."/>
            <person name="Choi D."/>
        </authorList>
    </citation>
    <scope>NUCLEOTIDE SEQUENCE [LARGE SCALE GENOMIC DNA]</scope>
    <source>
        <strain evidence="8">cv. CM334</strain>
    </source>
</reference>
<evidence type="ECO:0000313" key="8">
    <source>
        <dbReference type="Proteomes" id="UP000222542"/>
    </source>
</evidence>